<gene>
    <name evidence="2" type="ordered locus">MYSTI_07945</name>
</gene>
<dbReference type="PROSITE" id="PS50152">
    <property type="entry name" value="25A_SYNTH_3"/>
    <property type="match status" value="1"/>
</dbReference>
<organism evidence="2 3">
    <name type="scientific">Myxococcus stipitatus (strain DSM 14675 / JCM 12634 / Mx s8)</name>
    <dbReference type="NCBI Taxonomy" id="1278073"/>
    <lineage>
        <taxon>Bacteria</taxon>
        <taxon>Pseudomonadati</taxon>
        <taxon>Myxococcota</taxon>
        <taxon>Myxococcia</taxon>
        <taxon>Myxococcales</taxon>
        <taxon>Cystobacterineae</taxon>
        <taxon>Myxococcaceae</taxon>
        <taxon>Myxococcus</taxon>
    </lineage>
</organism>
<dbReference type="eggNOG" id="ENOG502Z9U2">
    <property type="taxonomic scope" value="Bacteria"/>
</dbReference>
<evidence type="ECO:0000313" key="3">
    <source>
        <dbReference type="Proteomes" id="UP000011131"/>
    </source>
</evidence>
<dbReference type="OrthoDB" id="2082416at2"/>
<name>L7UNR3_MYXSD</name>
<evidence type="ECO:0000313" key="2">
    <source>
        <dbReference type="EMBL" id="AGC49217.1"/>
    </source>
</evidence>
<sequence>MWTVRQAMQRLVEELEIPPVRHKAVTRQHEVVRAILRHALAPPEDFISGSYGRGTAVHPLNDVDLFVVLNPRRHPRGSKTTDETLKQIRQVFTEEWTERELPRLQNHSVRIAFSSKIDIDIVPAYQHEKMGYLIPERETGAWIHTNPKRHQAVAAEADAAAGHQLNRLIKLVKHWNRQQQSSPLRSFHLEAMCYQALPRPPTGTLLEQLGDVFEFLSKRVMHPCSDPAGLGGNVDAGFEKGQRESAQQLFLSASRTVRRANEVSEVSECDHSGPHAQLRKLFGDRYRTFEP</sequence>
<reference evidence="2 3" key="1">
    <citation type="journal article" date="2013" name="Genome Announc.">
        <title>Complete genome sequence of Myxococcus stipitatus strain DSM 14675, a fruiting myxobacterium.</title>
        <authorList>
            <person name="Huntley S."/>
            <person name="Kneip S."/>
            <person name="Treuner-Lange A."/>
            <person name="Sogaard-Andersen L."/>
        </authorList>
    </citation>
    <scope>NUCLEOTIDE SEQUENCE [LARGE SCALE GENOMIC DNA]</scope>
    <source>
        <strain evidence="3">DSM 14675 / JCM 12634 / Mx s8</strain>
    </source>
</reference>
<evidence type="ECO:0008006" key="4">
    <source>
        <dbReference type="Google" id="ProtNLM"/>
    </source>
</evidence>
<dbReference type="Proteomes" id="UP000011131">
    <property type="component" value="Chromosome"/>
</dbReference>
<dbReference type="SUPFAM" id="SSF81301">
    <property type="entry name" value="Nucleotidyltransferase"/>
    <property type="match status" value="1"/>
</dbReference>
<dbReference type="RefSeq" id="WP_015353470.1">
    <property type="nucleotide sequence ID" value="NC_020126.1"/>
</dbReference>
<dbReference type="PATRIC" id="fig|1278073.3.peg.8089"/>
<dbReference type="Gene3D" id="3.30.460.10">
    <property type="entry name" value="Beta Polymerase, domain 2"/>
    <property type="match status" value="1"/>
</dbReference>
<dbReference type="InterPro" id="IPR043519">
    <property type="entry name" value="NT_sf"/>
</dbReference>
<proteinExistence type="predicted"/>
<keyword evidence="3" id="KW-1185">Reference proteome</keyword>
<dbReference type="GO" id="GO:0051607">
    <property type="term" value="P:defense response to virus"/>
    <property type="evidence" value="ECO:0007669"/>
    <property type="project" value="UniProtKB-KW"/>
</dbReference>
<dbReference type="CDD" id="cd05400">
    <property type="entry name" value="NT_2-5OAS_ClassI-CCAase"/>
    <property type="match status" value="1"/>
</dbReference>
<keyword evidence="1" id="KW-0051">Antiviral defense</keyword>
<evidence type="ECO:0000256" key="1">
    <source>
        <dbReference type="ARBA" id="ARBA00023118"/>
    </source>
</evidence>
<dbReference type="InterPro" id="IPR006116">
    <property type="entry name" value="NT_2-5OAS_ClassI-CCAase"/>
</dbReference>
<dbReference type="AlphaFoldDB" id="L7UNR3"/>
<dbReference type="KEGG" id="msd:MYSTI_07945"/>
<dbReference type="GO" id="GO:0016779">
    <property type="term" value="F:nucleotidyltransferase activity"/>
    <property type="evidence" value="ECO:0007669"/>
    <property type="project" value="InterPro"/>
</dbReference>
<accession>L7UNR3</accession>
<dbReference type="Pfam" id="PF18144">
    <property type="entry name" value="SMODS"/>
    <property type="match status" value="1"/>
</dbReference>
<protein>
    <recommendedName>
        <fullName evidence="4">Polymerase nucleotidyl transferase domain-containing protein</fullName>
    </recommendedName>
</protein>
<dbReference type="HOGENOM" id="CLU_051351_0_0_7"/>
<dbReference type="EMBL" id="CP004025">
    <property type="protein sequence ID" value="AGC49217.1"/>
    <property type="molecule type" value="Genomic_DNA"/>
</dbReference>
<dbReference type="STRING" id="1278073.MYSTI_07945"/>